<feature type="region of interest" description="Disordered" evidence="1">
    <location>
        <begin position="713"/>
        <end position="752"/>
    </location>
</feature>
<name>A0A6P5WXG6_DURZI</name>
<dbReference type="AlphaFoldDB" id="A0A6P5WXG6"/>
<feature type="compositionally biased region" description="Basic residues" evidence="1">
    <location>
        <begin position="662"/>
        <end position="675"/>
    </location>
</feature>
<feature type="compositionally biased region" description="Low complexity" evidence="1">
    <location>
        <begin position="736"/>
        <end position="748"/>
    </location>
</feature>
<dbReference type="KEGG" id="dzi:111278406"/>
<evidence type="ECO:0000256" key="1">
    <source>
        <dbReference type="SAM" id="MobiDB-lite"/>
    </source>
</evidence>
<dbReference type="OrthoDB" id="755659at2759"/>
<evidence type="ECO:0000313" key="3">
    <source>
        <dbReference type="RefSeq" id="XP_022720784.1"/>
    </source>
</evidence>
<keyword evidence="2" id="KW-1185">Reference proteome</keyword>
<protein>
    <submittedName>
        <fullName evidence="3">Uncharacterized protein LOC111278406 isoform X1</fullName>
    </submittedName>
</protein>
<gene>
    <name evidence="3" type="primary">LOC111278406</name>
</gene>
<proteinExistence type="predicted"/>
<feature type="region of interest" description="Disordered" evidence="1">
    <location>
        <begin position="264"/>
        <end position="294"/>
    </location>
</feature>
<sequence>MTSPEYALKAPNRPVIFPQQRPKTGPFPENYKYLSHSLSFAFRPKISNSPLHFHFSRNHVCLSQTLPFLLLSSQFLHSPALSLLPTPSFFPLLTNCASVFLSLETSSFLLVFDRVRSSFFFRWFGWWGVWMDAVELNYLADVSKLMGSEGFGRGARVSEDCKPLPKDETGIFNALDSTSWSKIPDVELCRHASQLPRSQMEELSEQHDQRGTTCPLPNPGPDVVNAQRKVGKMPRSGSGCSKRARVGQLEDIMTSVGIDDVKDINDNFPDKTQMSRQKNSVNGKRGDRRNFKVPMKPKFDSFSMKVGLVSFTMASGGNNFLGYGLKSDINDVTKLVEDLSLNGLLDGTYEYPILGKEKGRKAANTTENFLHSVKKACSILPLRRVQSQNFTDIDDSSNKKMPMYPLSSVSGVAGCINCDKEDTCSKDPSPCNKVHFEQKSNMLDPRKTQDSCGNPEMPASPPDFPLCQPKDILERLALPPPKDLDSLLLAATKPSSSTRNNSDTRSGKQISCRAILPPFPWSHTFNGCRTNPDVAKLLSNKSTCQGRWVKIPNTSRSPGIATGCFTNLESLAYDPSLIPSGSKLGNLEGGIASSTGNLCFCEQGASSLATYTKAFNVPHESGLGLADQWNVGHCPRLLAAAQTLYDIATKSLRQNPDGITRWPKKPSQKAMKARKIKSIEKPEEIYATPSSVLGSDKLVRSDMDQIVPSKRPKLSVVEKKKDLSRINGVSKGPIARSTPRSSRSSPGKSLRDSIVEIRYSTANVVKAGCTMRPPATVLDKPCNSKHKLRKLMPVNWKRG</sequence>
<dbReference type="PANTHER" id="PTHR36723">
    <property type="entry name" value="F22C12.19"/>
    <property type="match status" value="1"/>
</dbReference>
<feature type="region of interest" description="Disordered" evidence="1">
    <location>
        <begin position="655"/>
        <end position="675"/>
    </location>
</feature>
<dbReference type="RefSeq" id="XP_022720784.1">
    <property type="nucleotide sequence ID" value="XM_022865049.1"/>
</dbReference>
<dbReference type="PANTHER" id="PTHR36723:SF1">
    <property type="entry name" value="F22C12.19"/>
    <property type="match status" value="1"/>
</dbReference>
<organism evidence="2 3">
    <name type="scientific">Durio zibethinus</name>
    <name type="common">Durian</name>
    <dbReference type="NCBI Taxonomy" id="66656"/>
    <lineage>
        <taxon>Eukaryota</taxon>
        <taxon>Viridiplantae</taxon>
        <taxon>Streptophyta</taxon>
        <taxon>Embryophyta</taxon>
        <taxon>Tracheophyta</taxon>
        <taxon>Spermatophyta</taxon>
        <taxon>Magnoliopsida</taxon>
        <taxon>eudicotyledons</taxon>
        <taxon>Gunneridae</taxon>
        <taxon>Pentapetalae</taxon>
        <taxon>rosids</taxon>
        <taxon>malvids</taxon>
        <taxon>Malvales</taxon>
        <taxon>Malvaceae</taxon>
        <taxon>Helicteroideae</taxon>
        <taxon>Durio</taxon>
    </lineage>
</organism>
<evidence type="ECO:0000313" key="2">
    <source>
        <dbReference type="Proteomes" id="UP000515121"/>
    </source>
</evidence>
<dbReference type="GeneID" id="111278406"/>
<feature type="compositionally biased region" description="Polar residues" evidence="1">
    <location>
        <begin position="270"/>
        <end position="282"/>
    </location>
</feature>
<reference evidence="3" key="1">
    <citation type="submission" date="2025-08" db="UniProtKB">
        <authorList>
            <consortium name="RefSeq"/>
        </authorList>
    </citation>
    <scope>IDENTIFICATION</scope>
    <source>
        <tissue evidence="3">Fruit stalk</tissue>
    </source>
</reference>
<dbReference type="Proteomes" id="UP000515121">
    <property type="component" value="Unplaced"/>
</dbReference>
<accession>A0A6P5WXG6</accession>